<gene>
    <name evidence="4" type="ORF">CEXT_795191</name>
</gene>
<reference evidence="4 5" key="1">
    <citation type="submission" date="2021-06" db="EMBL/GenBank/DDBJ databases">
        <title>Caerostris extrusa draft genome.</title>
        <authorList>
            <person name="Kono N."/>
            <person name="Arakawa K."/>
        </authorList>
    </citation>
    <scope>NUCLEOTIDE SEQUENCE [LARGE SCALE GENOMIC DNA]</scope>
</reference>
<dbReference type="InterPro" id="IPR005135">
    <property type="entry name" value="Endo/exonuclease/phosphatase"/>
</dbReference>
<dbReference type="Gene3D" id="3.60.10.10">
    <property type="entry name" value="Endonuclease/exonuclease/phosphatase"/>
    <property type="match status" value="1"/>
</dbReference>
<keyword evidence="5" id="KW-1185">Reference proteome</keyword>
<dbReference type="SUPFAM" id="SSF56219">
    <property type="entry name" value="DNase I-like"/>
    <property type="match status" value="1"/>
</dbReference>
<dbReference type="Proteomes" id="UP001054945">
    <property type="component" value="Unassembled WGS sequence"/>
</dbReference>
<sequence length="192" mass="22222">MCKTKDKEQGDFNAHSEAWGYSKEDLRGKTLIDYIATNQLNIVNDSSSISTFNRDTAKGWPGITLAGHRIYNQIKDWKVIDNDIGSYHNVLTYSIDYKITIPITNRFKSKYGNHKKFSRILISKIKNMNIQETKTIDELDKVITKLIERIQEAAEDKKDLHTQTTCYMVEQGNKNTKKQNKRRPEEDTKTTG</sequence>
<organism evidence="4 5">
    <name type="scientific">Caerostris extrusa</name>
    <name type="common">Bark spider</name>
    <name type="synonym">Caerostris bankana</name>
    <dbReference type="NCBI Taxonomy" id="172846"/>
    <lineage>
        <taxon>Eukaryota</taxon>
        <taxon>Metazoa</taxon>
        <taxon>Ecdysozoa</taxon>
        <taxon>Arthropoda</taxon>
        <taxon>Chelicerata</taxon>
        <taxon>Arachnida</taxon>
        <taxon>Araneae</taxon>
        <taxon>Araneomorphae</taxon>
        <taxon>Entelegynae</taxon>
        <taxon>Araneoidea</taxon>
        <taxon>Araneidae</taxon>
        <taxon>Caerostris</taxon>
    </lineage>
</organism>
<dbReference type="Pfam" id="PF14529">
    <property type="entry name" value="Exo_endo_phos_2"/>
    <property type="match status" value="1"/>
</dbReference>
<dbReference type="EMBL" id="BPLR01009287">
    <property type="protein sequence ID" value="GIY30880.1"/>
    <property type="molecule type" value="Genomic_DNA"/>
</dbReference>
<feature type="coiled-coil region" evidence="1">
    <location>
        <begin position="136"/>
        <end position="163"/>
    </location>
</feature>
<feature type="domain" description="Endonuclease/exonuclease/phosphatase" evidence="3">
    <location>
        <begin position="10"/>
        <end position="90"/>
    </location>
</feature>
<feature type="region of interest" description="Disordered" evidence="2">
    <location>
        <begin position="168"/>
        <end position="192"/>
    </location>
</feature>
<feature type="compositionally biased region" description="Basic and acidic residues" evidence="2">
    <location>
        <begin position="182"/>
        <end position="192"/>
    </location>
</feature>
<accession>A0AAV4SB60</accession>
<comment type="caution">
    <text evidence="4">The sequence shown here is derived from an EMBL/GenBank/DDBJ whole genome shotgun (WGS) entry which is preliminary data.</text>
</comment>
<dbReference type="AlphaFoldDB" id="A0AAV4SB60"/>
<proteinExistence type="predicted"/>
<protein>
    <recommendedName>
        <fullName evidence="3">Endonuclease/exonuclease/phosphatase domain-containing protein</fullName>
    </recommendedName>
</protein>
<evidence type="ECO:0000259" key="3">
    <source>
        <dbReference type="Pfam" id="PF14529"/>
    </source>
</evidence>
<keyword evidence="1" id="KW-0175">Coiled coil</keyword>
<dbReference type="InterPro" id="IPR036691">
    <property type="entry name" value="Endo/exonu/phosph_ase_sf"/>
</dbReference>
<evidence type="ECO:0000256" key="2">
    <source>
        <dbReference type="SAM" id="MobiDB-lite"/>
    </source>
</evidence>
<name>A0AAV4SB60_CAEEX</name>
<evidence type="ECO:0000313" key="4">
    <source>
        <dbReference type="EMBL" id="GIY30880.1"/>
    </source>
</evidence>
<evidence type="ECO:0000256" key="1">
    <source>
        <dbReference type="SAM" id="Coils"/>
    </source>
</evidence>
<dbReference type="GO" id="GO:0003824">
    <property type="term" value="F:catalytic activity"/>
    <property type="evidence" value="ECO:0007669"/>
    <property type="project" value="InterPro"/>
</dbReference>
<evidence type="ECO:0000313" key="5">
    <source>
        <dbReference type="Proteomes" id="UP001054945"/>
    </source>
</evidence>